<protein>
    <submittedName>
        <fullName evidence="2">Uncharacterized protein</fullName>
    </submittedName>
</protein>
<gene>
    <name evidence="2" type="ordered locus">BMS_1285</name>
</gene>
<name>E1WZ61_HALMS</name>
<evidence type="ECO:0000313" key="3">
    <source>
        <dbReference type="Proteomes" id="UP000008963"/>
    </source>
</evidence>
<evidence type="ECO:0000256" key="1">
    <source>
        <dbReference type="SAM" id="MobiDB-lite"/>
    </source>
</evidence>
<dbReference type="RefSeq" id="WP_014243942.1">
    <property type="nucleotide sequence ID" value="NC_016620.1"/>
</dbReference>
<accession>E1WZ61</accession>
<keyword evidence="3" id="KW-1185">Reference proteome</keyword>
<reference evidence="3" key="1">
    <citation type="journal article" date="2013" name="ISME J.">
        <title>A small predatory core genome in the divergent marine Bacteriovorax marinus SJ and the terrestrial Bdellovibrio bacteriovorus.</title>
        <authorList>
            <person name="Crossman L.C."/>
            <person name="Chen H."/>
            <person name="Cerdeno-Tarraga A.M."/>
            <person name="Brooks K."/>
            <person name="Quail M.A."/>
            <person name="Pineiro S.A."/>
            <person name="Hobley L."/>
            <person name="Sockett R.E."/>
            <person name="Bentley S.D."/>
            <person name="Parkhill J."/>
            <person name="Williams H.N."/>
            <person name="Stine O.C."/>
        </authorList>
    </citation>
    <scope>NUCLEOTIDE SEQUENCE [LARGE SCALE GENOMIC DNA]</scope>
    <source>
        <strain evidence="3">ATCC BAA-682 / DSM 15412 / SJ</strain>
    </source>
</reference>
<proteinExistence type="predicted"/>
<feature type="region of interest" description="Disordered" evidence="1">
    <location>
        <begin position="38"/>
        <end position="63"/>
    </location>
</feature>
<feature type="compositionally biased region" description="Low complexity" evidence="1">
    <location>
        <begin position="53"/>
        <end position="63"/>
    </location>
</feature>
<dbReference type="Proteomes" id="UP000008963">
    <property type="component" value="Chromosome"/>
</dbReference>
<dbReference type="EMBL" id="FQ312005">
    <property type="protein sequence ID" value="CBW26158.1"/>
    <property type="molecule type" value="Genomic_DNA"/>
</dbReference>
<dbReference type="PATRIC" id="fig|862908.3.peg.1223"/>
<dbReference type="HOGENOM" id="CLU_2879656_0_0_7"/>
<dbReference type="AlphaFoldDB" id="E1WZ61"/>
<organism evidence="2 3">
    <name type="scientific">Halobacteriovorax marinus (strain ATCC BAA-682 / DSM 15412 / SJ)</name>
    <name type="common">Bacteriovorax marinus</name>
    <dbReference type="NCBI Taxonomy" id="862908"/>
    <lineage>
        <taxon>Bacteria</taxon>
        <taxon>Pseudomonadati</taxon>
        <taxon>Bdellovibrionota</taxon>
        <taxon>Bacteriovoracia</taxon>
        <taxon>Bacteriovoracales</taxon>
        <taxon>Halobacteriovoraceae</taxon>
        <taxon>Halobacteriovorax</taxon>
    </lineage>
</organism>
<dbReference type="STRING" id="862908.BMS_1285"/>
<dbReference type="KEGG" id="bmx:BMS_1285"/>
<sequence length="63" mass="6915">MRLSKALEDKMLDKRLRDKLVAEGKLSAAEVEKFLNSLPDDGANMTTTEEVEGNSSSESVTVE</sequence>
<dbReference type="OrthoDB" id="5296822at2"/>
<evidence type="ECO:0000313" key="2">
    <source>
        <dbReference type="EMBL" id="CBW26158.1"/>
    </source>
</evidence>